<keyword evidence="4" id="KW-1185">Reference proteome</keyword>
<feature type="compositionally biased region" description="Basic and acidic residues" evidence="1">
    <location>
        <begin position="407"/>
        <end position="422"/>
    </location>
</feature>
<evidence type="ECO:0000313" key="4">
    <source>
        <dbReference type="Proteomes" id="UP001442364"/>
    </source>
</evidence>
<dbReference type="EMBL" id="JBBMER010000001">
    <property type="protein sequence ID" value="MEQ2378357.1"/>
    <property type="molecule type" value="Genomic_DNA"/>
</dbReference>
<keyword evidence="3" id="KW-0969">Cilium</keyword>
<reference evidence="3 4" key="1">
    <citation type="submission" date="2024-03" db="EMBL/GenBank/DDBJ databases">
        <title>Human intestinal bacterial collection.</title>
        <authorList>
            <person name="Pauvert C."/>
            <person name="Hitch T.C.A."/>
            <person name="Clavel T."/>
        </authorList>
    </citation>
    <scope>NUCLEOTIDE SEQUENCE [LARGE SCALE GENOMIC DNA]</scope>
    <source>
        <strain evidence="3 4">CLA-AA-H255</strain>
    </source>
</reference>
<dbReference type="RefSeq" id="WP_055174392.1">
    <property type="nucleotide sequence ID" value="NZ_DAWDIQ010000018.1"/>
</dbReference>
<dbReference type="InterPro" id="IPR021136">
    <property type="entry name" value="Flagellar_hook_control-like_C"/>
</dbReference>
<comment type="caution">
    <text evidence="3">The sequence shown here is derived from an EMBL/GenBank/DDBJ whole genome shotgun (WGS) entry which is preliminary data.</text>
</comment>
<feature type="region of interest" description="Disordered" evidence="1">
    <location>
        <begin position="216"/>
        <end position="239"/>
    </location>
</feature>
<dbReference type="Pfam" id="PF02120">
    <property type="entry name" value="Flg_hook"/>
    <property type="match status" value="1"/>
</dbReference>
<organism evidence="3 4">
    <name type="scientific">[Lactobacillus] rogosae</name>
    <dbReference type="NCBI Taxonomy" id="706562"/>
    <lineage>
        <taxon>Bacteria</taxon>
        <taxon>Bacillati</taxon>
        <taxon>Bacillota</taxon>
        <taxon>Clostridia</taxon>
        <taxon>Lachnospirales</taxon>
        <taxon>Lachnospiraceae</taxon>
        <taxon>Lachnospira</taxon>
    </lineage>
</organism>
<feature type="compositionally biased region" description="Basic and acidic residues" evidence="1">
    <location>
        <begin position="218"/>
        <end position="234"/>
    </location>
</feature>
<dbReference type="Gene3D" id="3.30.750.140">
    <property type="match status" value="1"/>
</dbReference>
<dbReference type="PANTHER" id="PTHR37533">
    <property type="entry name" value="FLAGELLAR HOOK-LENGTH CONTROL PROTEIN"/>
    <property type="match status" value="1"/>
</dbReference>
<evidence type="ECO:0000256" key="1">
    <source>
        <dbReference type="SAM" id="MobiDB-lite"/>
    </source>
</evidence>
<proteinExistence type="predicted"/>
<feature type="region of interest" description="Disordered" evidence="1">
    <location>
        <begin position="1"/>
        <end position="30"/>
    </location>
</feature>
<protein>
    <submittedName>
        <fullName evidence="3">Flagellar hook-length control protein FliK</fullName>
    </submittedName>
</protein>
<keyword evidence="3" id="KW-0966">Cell projection</keyword>
<dbReference type="PANTHER" id="PTHR37533:SF2">
    <property type="entry name" value="FLAGELLAR HOOK-LENGTH CONTROL PROTEIN"/>
    <property type="match status" value="1"/>
</dbReference>
<feature type="compositionally biased region" description="Polar residues" evidence="1">
    <location>
        <begin position="80"/>
        <end position="97"/>
    </location>
</feature>
<evidence type="ECO:0000259" key="2">
    <source>
        <dbReference type="Pfam" id="PF02120"/>
    </source>
</evidence>
<feature type="region of interest" description="Disordered" evidence="1">
    <location>
        <begin position="401"/>
        <end position="452"/>
    </location>
</feature>
<dbReference type="Proteomes" id="UP001442364">
    <property type="component" value="Unassembled WGS sequence"/>
</dbReference>
<sequence>MVSPAVVGTGSTNKVSGTAQTKASAKKSGDFKSVMADSLANGATNGNIGKTNIKDNLINVQNTNTNKISAKNNTSEDKSSVTGSAKNADTSSISDVNSKADNKDVTDTVKEVCEDIKDAIKEEFDVSDEDIKVAMELLGLTALDLLSTAKVAELIEQLTGTDALTLITNEDMMQSFNNIINVVDEANADIAGMLGVKTEEVGIVLGQNDIAPVVNSEDTAKQDNVKESDAKNADDNINQTVDNQESLSEVLAKKITTESDGKAKNNMSESNEANNKVTYADVADNMISNITDTFADIITEDISTVKEADIVNQVIDSVKLMASRELTSMEVMLNPEHLGSVHITVTARNGIVSAQIAAQNEQVKTALENQMVTLREQFESQGLKVDAVEITVMAHSFEAGQNFGQSESERKQGESKVHRKLDLSSFDDELEEDLESTAPAPKAEGSSVEYLA</sequence>
<evidence type="ECO:0000313" key="3">
    <source>
        <dbReference type="EMBL" id="MEQ2378357.1"/>
    </source>
</evidence>
<keyword evidence="3" id="KW-0282">Flagellum</keyword>
<accession>A0ABV1BRH2</accession>
<feature type="compositionally biased region" description="Acidic residues" evidence="1">
    <location>
        <begin position="425"/>
        <end position="435"/>
    </location>
</feature>
<feature type="compositionally biased region" description="Polar residues" evidence="1">
    <location>
        <begin position="9"/>
        <end position="23"/>
    </location>
</feature>
<dbReference type="CDD" id="cd17470">
    <property type="entry name" value="T3SS_Flik_C"/>
    <property type="match status" value="1"/>
</dbReference>
<dbReference type="InterPro" id="IPR038610">
    <property type="entry name" value="FliK-like_C_sf"/>
</dbReference>
<feature type="region of interest" description="Disordered" evidence="1">
    <location>
        <begin position="68"/>
        <end position="101"/>
    </location>
</feature>
<dbReference type="InterPro" id="IPR052563">
    <property type="entry name" value="FliK"/>
</dbReference>
<feature type="domain" description="Flagellar hook-length control protein-like C-terminal" evidence="2">
    <location>
        <begin position="317"/>
        <end position="391"/>
    </location>
</feature>
<gene>
    <name evidence="3" type="ORF">WMO14_00465</name>
</gene>
<name>A0ABV1BRH2_9FIRM</name>